<evidence type="ECO:0000313" key="3">
    <source>
        <dbReference type="Proteomes" id="UP000543598"/>
    </source>
</evidence>
<dbReference type="Pfam" id="PF13560">
    <property type="entry name" value="HTH_31"/>
    <property type="match status" value="1"/>
</dbReference>
<proteinExistence type="predicted"/>
<keyword evidence="3" id="KW-1185">Reference proteome</keyword>
<reference evidence="2 3" key="1">
    <citation type="submission" date="2020-05" db="EMBL/GenBank/DDBJ databases">
        <title>MicrobeNet Type strains.</title>
        <authorList>
            <person name="Nicholson A.C."/>
        </authorList>
    </citation>
    <scope>NUCLEOTIDE SEQUENCE [LARGE SCALE GENOMIC DNA]</scope>
    <source>
        <strain evidence="2 3">JCM 14282</strain>
    </source>
</reference>
<dbReference type="Pfam" id="PF17765">
    <property type="entry name" value="MLTR_LBD"/>
    <property type="match status" value="1"/>
</dbReference>
<dbReference type="CDD" id="cd00093">
    <property type="entry name" value="HTH_XRE"/>
    <property type="match status" value="1"/>
</dbReference>
<organism evidence="2 3">
    <name type="scientific">Microbacterium ulmi</name>
    <dbReference type="NCBI Taxonomy" id="179095"/>
    <lineage>
        <taxon>Bacteria</taxon>
        <taxon>Bacillati</taxon>
        <taxon>Actinomycetota</taxon>
        <taxon>Actinomycetes</taxon>
        <taxon>Micrococcales</taxon>
        <taxon>Microbacteriaceae</taxon>
        <taxon>Microbacterium</taxon>
    </lineage>
</organism>
<dbReference type="SMART" id="SM00530">
    <property type="entry name" value="HTH_XRE"/>
    <property type="match status" value="1"/>
</dbReference>
<dbReference type="PANTHER" id="PTHR35010">
    <property type="entry name" value="BLL4672 PROTEIN-RELATED"/>
    <property type="match status" value="1"/>
</dbReference>
<name>A0A7Y2LXX2_9MICO</name>
<dbReference type="InterPro" id="IPR010982">
    <property type="entry name" value="Lambda_DNA-bd_dom_sf"/>
</dbReference>
<comment type="caution">
    <text evidence="2">The sequence shown here is derived from an EMBL/GenBank/DDBJ whole genome shotgun (WGS) entry which is preliminary data.</text>
</comment>
<dbReference type="Gene3D" id="1.10.260.40">
    <property type="entry name" value="lambda repressor-like DNA-binding domains"/>
    <property type="match status" value="1"/>
</dbReference>
<dbReference type="GO" id="GO:0003677">
    <property type="term" value="F:DNA binding"/>
    <property type="evidence" value="ECO:0007669"/>
    <property type="project" value="InterPro"/>
</dbReference>
<evidence type="ECO:0000259" key="1">
    <source>
        <dbReference type="PROSITE" id="PS50943"/>
    </source>
</evidence>
<dbReference type="InterPro" id="IPR001387">
    <property type="entry name" value="Cro/C1-type_HTH"/>
</dbReference>
<dbReference type="Gene3D" id="3.30.450.180">
    <property type="match status" value="1"/>
</dbReference>
<dbReference type="AlphaFoldDB" id="A0A7Y2LXX2"/>
<dbReference type="InterPro" id="IPR041413">
    <property type="entry name" value="MLTR_LBD"/>
</dbReference>
<dbReference type="EMBL" id="JABEMB010000002">
    <property type="protein sequence ID" value="NNH02849.1"/>
    <property type="molecule type" value="Genomic_DNA"/>
</dbReference>
<dbReference type="Proteomes" id="UP000543598">
    <property type="component" value="Unassembled WGS sequence"/>
</dbReference>
<gene>
    <name evidence="2" type="ORF">HLA99_03095</name>
</gene>
<dbReference type="PROSITE" id="PS50943">
    <property type="entry name" value="HTH_CROC1"/>
    <property type="match status" value="1"/>
</dbReference>
<accession>A0A7Y2LXX2</accession>
<sequence length="271" mass="29634">MNANGRLGEYLRARRERLHPEDVGLAVGIGRRRVEGLRREEVAILAGISTEYYLRLEQGRDANPSGQVLEALARALRLDSVASAYLRSLARPETASTAVDHGDVVHESTRWLIESWPLTAAVVHSRYIDVLASNALARALNPNFRPGVNSVLSLLSDPSERVFHVDWEPLAARSIALLRNMADTHTGDARLAALVAEGRAASTLFGELWERQDVIRVGDGTHVLRHPDVGELTLTYLRLPLVGTDGQSIFLYSAQPGSPSAARLERLAAAD</sequence>
<dbReference type="PANTHER" id="PTHR35010:SF2">
    <property type="entry name" value="BLL4672 PROTEIN"/>
    <property type="match status" value="1"/>
</dbReference>
<feature type="domain" description="HTH cro/C1-type" evidence="1">
    <location>
        <begin position="36"/>
        <end position="83"/>
    </location>
</feature>
<dbReference type="SUPFAM" id="SSF47413">
    <property type="entry name" value="lambda repressor-like DNA-binding domains"/>
    <property type="match status" value="1"/>
</dbReference>
<dbReference type="RefSeq" id="WP_167040215.1">
    <property type="nucleotide sequence ID" value="NZ_BAAANA010000003.1"/>
</dbReference>
<protein>
    <submittedName>
        <fullName evidence="2">Helix-turn-helix domain-containing protein</fullName>
    </submittedName>
</protein>
<evidence type="ECO:0000313" key="2">
    <source>
        <dbReference type="EMBL" id="NNH02849.1"/>
    </source>
</evidence>